<dbReference type="RefSeq" id="WP_004832020.1">
    <property type="nucleotide sequence ID" value="NZ_BBLJ01000018.1"/>
</dbReference>
<dbReference type="KEGG" id="aber:BSR55_00705"/>
<gene>
    <name evidence="1" type="ORF">I9054_020890</name>
</gene>
<accession>A0A8B5S5A2</accession>
<name>A0A8B5S5A2_ACIBZ</name>
<protein>
    <submittedName>
        <fullName evidence="1">Uncharacterized protein</fullName>
    </submittedName>
</protein>
<dbReference type="AlphaFoldDB" id="A0A8B5S5A2"/>
<reference evidence="1" key="1">
    <citation type="submission" date="2022-02" db="EMBL/GenBank/DDBJ databases">
        <title>Characterization of Tn125 harboring carbapenem-resistant Acinetobacter bereziniae clinical isolates.</title>
        <authorList>
            <person name="Wong N.-K."/>
            <person name="Pan Q."/>
        </authorList>
    </citation>
    <scope>NUCLEOTIDE SEQUENCE</scope>
    <source>
        <strain evidence="1">GD03393</strain>
    </source>
</reference>
<evidence type="ECO:0000313" key="1">
    <source>
        <dbReference type="EMBL" id="UUN97742.1"/>
    </source>
</evidence>
<proteinExistence type="predicted"/>
<evidence type="ECO:0000313" key="2">
    <source>
        <dbReference type="Proteomes" id="UP000644140"/>
    </source>
</evidence>
<organism evidence="1 2">
    <name type="scientific">Acinetobacter bereziniae</name>
    <name type="common">Acinetobacter genomosp. 10</name>
    <dbReference type="NCBI Taxonomy" id="106648"/>
    <lineage>
        <taxon>Bacteria</taxon>
        <taxon>Pseudomonadati</taxon>
        <taxon>Pseudomonadota</taxon>
        <taxon>Gammaproteobacteria</taxon>
        <taxon>Moraxellales</taxon>
        <taxon>Moraxellaceae</taxon>
        <taxon>Acinetobacter</taxon>
    </lineage>
</organism>
<sequence>MNLFIKQKAPEQLQQLCPLQSSVAFCLNQLRIAKIQFLNLGSLIICPEYDCFIVFKHKTLIRIDAFTHS</sequence>
<dbReference type="EMBL" id="CP092085">
    <property type="protein sequence ID" value="UUN97742.1"/>
    <property type="molecule type" value="Genomic_DNA"/>
</dbReference>
<dbReference type="Proteomes" id="UP000644140">
    <property type="component" value="Chromosome"/>
</dbReference>